<proteinExistence type="predicted"/>
<dbReference type="Proteomes" id="UP000524450">
    <property type="component" value="Unassembled WGS sequence"/>
</dbReference>
<accession>A0A840FXG8</accession>
<protein>
    <recommendedName>
        <fullName evidence="3">Polysaccharide lyase</fullName>
    </recommendedName>
</protein>
<evidence type="ECO:0000313" key="2">
    <source>
        <dbReference type="Proteomes" id="UP000524450"/>
    </source>
</evidence>
<reference evidence="1 2" key="1">
    <citation type="submission" date="2020-08" db="EMBL/GenBank/DDBJ databases">
        <title>Genomic Encyclopedia of Type Strains, Phase IV (KMG-V): Genome sequencing to study the core and pangenomes of soil and plant-associated prokaryotes.</title>
        <authorList>
            <person name="Whitman W."/>
        </authorList>
    </citation>
    <scope>NUCLEOTIDE SEQUENCE [LARGE SCALE GENOMIC DNA]</scope>
    <source>
        <strain evidence="1 2">34/80</strain>
    </source>
</reference>
<gene>
    <name evidence="1" type="ORF">GGD71_004900</name>
</gene>
<dbReference type="RefSeq" id="WP_184641142.1">
    <property type="nucleotide sequence ID" value="NZ_JACIFZ010000006.1"/>
</dbReference>
<name>A0A840FXG8_9BURK</name>
<evidence type="ECO:0008006" key="3">
    <source>
        <dbReference type="Google" id="ProtNLM"/>
    </source>
</evidence>
<evidence type="ECO:0000313" key="1">
    <source>
        <dbReference type="EMBL" id="MBB4224109.1"/>
    </source>
</evidence>
<comment type="caution">
    <text evidence="1">The sequence shown here is derived from an EMBL/GenBank/DDBJ whole genome shotgun (WGS) entry which is preliminary data.</text>
</comment>
<dbReference type="InterPro" id="IPR025975">
    <property type="entry name" value="Polysacc_lyase"/>
</dbReference>
<sequence>MSSLPWPCGWSHHFEASHSVNADHSYTLSIEERPTGVDCASQRFEVRKGDVGCKDTLEEREDDKIPRARAEMAQHGDLQDEGDIYWYAWSFYVPADFPDSVSRGRNAWPYVTLTQFMQQRGASGKFKPAFVFAKTRKGFILRHFPKDFHEGYDKSWSLISHSDFAGKWHNLVVHIKWTKDTSGLLQVWVDGESAPVVDETCLQTMNVGSGPVYHKYGVYRIDDPSLSPAVVFFSQLRRGRTRPEVE</sequence>
<dbReference type="Pfam" id="PF14099">
    <property type="entry name" value="Polysacc_lyase"/>
    <property type="match status" value="1"/>
</dbReference>
<dbReference type="EMBL" id="JACIFZ010000006">
    <property type="protein sequence ID" value="MBB4224109.1"/>
    <property type="molecule type" value="Genomic_DNA"/>
</dbReference>
<dbReference type="AlphaFoldDB" id="A0A840FXG8"/>
<organism evidence="1 2">
    <name type="scientific">Variovorax guangxiensis</name>
    <dbReference type="NCBI Taxonomy" id="1775474"/>
    <lineage>
        <taxon>Bacteria</taxon>
        <taxon>Pseudomonadati</taxon>
        <taxon>Pseudomonadota</taxon>
        <taxon>Betaproteobacteria</taxon>
        <taxon>Burkholderiales</taxon>
        <taxon>Comamonadaceae</taxon>
        <taxon>Variovorax</taxon>
    </lineage>
</organism>
<dbReference type="Gene3D" id="2.60.120.200">
    <property type="match status" value="1"/>
</dbReference>